<keyword evidence="2" id="KW-0732">Signal</keyword>
<name>A0A6A6YWE9_9PEZI</name>
<dbReference type="GeneID" id="54466066"/>
<reference evidence="5" key="3">
    <citation type="submission" date="2025-04" db="UniProtKB">
        <authorList>
            <consortium name="RefSeq"/>
        </authorList>
    </citation>
    <scope>IDENTIFICATION</scope>
    <source>
        <strain evidence="5">CBS 304.34</strain>
    </source>
</reference>
<feature type="signal peptide" evidence="2">
    <location>
        <begin position="1"/>
        <end position="16"/>
    </location>
</feature>
<dbReference type="AlphaFoldDB" id="A0A6A6YWE9"/>
<gene>
    <name evidence="3 5" type="ORF">BDZ99DRAFT_517388</name>
</gene>
<dbReference type="Proteomes" id="UP000504636">
    <property type="component" value="Unplaced"/>
</dbReference>
<sequence>MGTVGDFLVLPSAVLGLWPLGPHANAAASSPTRPHSGLELGTQSVRDRRPPAVRVQSRRRRRRAASGPGVVSAVDVLATACSLVSTVEVDRGPKTVEIAEISVNLTQLACRPPPWAPTPRWNRAGAVDGGFSAAYLPGNFAGASRARHGSLPSLPQRWGRPQDRGPLWDMAEGQASAVSSGLCSLHHAELLQQGRSSHSHLRNDSNLDDLSLAATLPRLTLVGVSVSERKQTRNLRGPLAPNEGRNTVPESQ</sequence>
<evidence type="ECO:0000256" key="1">
    <source>
        <dbReference type="SAM" id="MobiDB-lite"/>
    </source>
</evidence>
<proteinExistence type="predicted"/>
<reference evidence="3 5" key="1">
    <citation type="journal article" date="2020" name="Stud. Mycol.">
        <title>101 Dothideomycetes genomes: a test case for predicting lifestyles and emergence of pathogens.</title>
        <authorList>
            <person name="Haridas S."/>
            <person name="Albert R."/>
            <person name="Binder M."/>
            <person name="Bloem J."/>
            <person name="Labutti K."/>
            <person name="Salamov A."/>
            <person name="Andreopoulos B."/>
            <person name="Baker S."/>
            <person name="Barry K."/>
            <person name="Bills G."/>
            <person name="Bluhm B."/>
            <person name="Cannon C."/>
            <person name="Castanera R."/>
            <person name="Culley D."/>
            <person name="Daum C."/>
            <person name="Ezra D."/>
            <person name="Gonzalez J."/>
            <person name="Henrissat B."/>
            <person name="Kuo A."/>
            <person name="Liang C."/>
            <person name="Lipzen A."/>
            <person name="Lutzoni F."/>
            <person name="Magnuson J."/>
            <person name="Mondo S."/>
            <person name="Nolan M."/>
            <person name="Ohm R."/>
            <person name="Pangilinan J."/>
            <person name="Park H.-J."/>
            <person name="Ramirez L."/>
            <person name="Alfaro M."/>
            <person name="Sun H."/>
            <person name="Tritt A."/>
            <person name="Yoshinaga Y."/>
            <person name="Zwiers L.-H."/>
            <person name="Turgeon B."/>
            <person name="Goodwin S."/>
            <person name="Spatafora J."/>
            <person name="Crous P."/>
            <person name="Grigoriev I."/>
        </authorList>
    </citation>
    <scope>NUCLEOTIDE SEQUENCE</scope>
    <source>
        <strain evidence="3 5">CBS 304.34</strain>
    </source>
</reference>
<evidence type="ECO:0000256" key="2">
    <source>
        <dbReference type="SAM" id="SignalP"/>
    </source>
</evidence>
<feature type="chain" id="PRO_5044629393" evidence="2">
    <location>
        <begin position="17"/>
        <end position="252"/>
    </location>
</feature>
<dbReference type="RefSeq" id="XP_033580064.1">
    <property type="nucleotide sequence ID" value="XM_033725173.1"/>
</dbReference>
<feature type="region of interest" description="Disordered" evidence="1">
    <location>
        <begin position="25"/>
        <end position="66"/>
    </location>
</feature>
<accession>A0A6A6YWE9</accession>
<feature type="region of interest" description="Disordered" evidence="1">
    <location>
        <begin position="229"/>
        <end position="252"/>
    </location>
</feature>
<reference evidence="5" key="2">
    <citation type="submission" date="2020-04" db="EMBL/GenBank/DDBJ databases">
        <authorList>
            <consortium name="NCBI Genome Project"/>
        </authorList>
    </citation>
    <scope>NUCLEOTIDE SEQUENCE</scope>
    <source>
        <strain evidence="5">CBS 304.34</strain>
    </source>
</reference>
<organism evidence="3">
    <name type="scientific">Mytilinidion resinicola</name>
    <dbReference type="NCBI Taxonomy" id="574789"/>
    <lineage>
        <taxon>Eukaryota</taxon>
        <taxon>Fungi</taxon>
        <taxon>Dikarya</taxon>
        <taxon>Ascomycota</taxon>
        <taxon>Pezizomycotina</taxon>
        <taxon>Dothideomycetes</taxon>
        <taxon>Pleosporomycetidae</taxon>
        <taxon>Mytilinidiales</taxon>
        <taxon>Mytilinidiaceae</taxon>
        <taxon>Mytilinidion</taxon>
    </lineage>
</organism>
<protein>
    <submittedName>
        <fullName evidence="3 5">Uncharacterized protein</fullName>
    </submittedName>
</protein>
<evidence type="ECO:0000313" key="3">
    <source>
        <dbReference type="EMBL" id="KAF2813100.1"/>
    </source>
</evidence>
<evidence type="ECO:0000313" key="4">
    <source>
        <dbReference type="Proteomes" id="UP000504636"/>
    </source>
</evidence>
<dbReference type="EMBL" id="MU003696">
    <property type="protein sequence ID" value="KAF2813100.1"/>
    <property type="molecule type" value="Genomic_DNA"/>
</dbReference>
<keyword evidence="4" id="KW-1185">Reference proteome</keyword>
<evidence type="ECO:0000313" key="5">
    <source>
        <dbReference type="RefSeq" id="XP_033580064.1"/>
    </source>
</evidence>